<proteinExistence type="predicted"/>
<gene>
    <name evidence="1" type="ORF">HGQ98_04780</name>
</gene>
<evidence type="ECO:0000313" key="2">
    <source>
        <dbReference type="Proteomes" id="UP000542405"/>
    </source>
</evidence>
<organism evidence="1 2">
    <name type="scientific">Achromobacter ruhlandii</name>
    <dbReference type="NCBI Taxonomy" id="72557"/>
    <lineage>
        <taxon>Bacteria</taxon>
        <taxon>Pseudomonadati</taxon>
        <taxon>Pseudomonadota</taxon>
        <taxon>Betaproteobacteria</taxon>
        <taxon>Burkholderiales</taxon>
        <taxon>Alcaligenaceae</taxon>
        <taxon>Achromobacter</taxon>
    </lineage>
</organism>
<dbReference type="RefSeq" id="WP_169535979.1">
    <property type="nucleotide sequence ID" value="NZ_JABBZE010000024.1"/>
</dbReference>
<comment type="caution">
    <text evidence="1">The sequence shown here is derived from an EMBL/GenBank/DDBJ whole genome shotgun (WGS) entry which is preliminary data.</text>
</comment>
<sequence length="157" mass="17277">MDLNVRVEGARGPFERVDDHADYRVENPACVPLTAVTGATVVPEQHLPLNFTRIAHGDYGTDVVLDRFLDEYYFGQEVCHWALVGVVADFHLGEADFSPSIAQAGMLAGREISRYFSVGSHARTSQRRIDTDGPTAYNDPRATAQIRVQTGAVSVDR</sequence>
<accession>A0A848NDH7</accession>
<reference evidence="1 2" key="1">
    <citation type="submission" date="2020-04" db="EMBL/GenBank/DDBJ databases">
        <title>Achromobacter ruhlandii genome sequencing and assembly.</title>
        <authorList>
            <person name="Martins R.C.R."/>
            <person name="Perdigao-Neto L.V."/>
            <person name="Levin A.S.S."/>
            <person name="Costa S.F."/>
        </authorList>
    </citation>
    <scope>NUCLEOTIDE SEQUENCE [LARGE SCALE GENOMIC DNA]</scope>
    <source>
        <strain evidence="1 2">9035ralo</strain>
    </source>
</reference>
<evidence type="ECO:0000313" key="1">
    <source>
        <dbReference type="EMBL" id="NMU89194.1"/>
    </source>
</evidence>
<dbReference type="EMBL" id="JABBZE010000024">
    <property type="protein sequence ID" value="NMU89194.1"/>
    <property type="molecule type" value="Genomic_DNA"/>
</dbReference>
<protein>
    <submittedName>
        <fullName evidence="1">Uncharacterized protein</fullName>
    </submittedName>
</protein>
<dbReference type="AlphaFoldDB" id="A0A848NDH7"/>
<name>A0A848NDH7_9BURK</name>
<dbReference type="Proteomes" id="UP000542405">
    <property type="component" value="Unassembled WGS sequence"/>
</dbReference>